<dbReference type="Pfam" id="PF13589">
    <property type="entry name" value="HATPase_c_3"/>
    <property type="match status" value="1"/>
</dbReference>
<protein>
    <submittedName>
        <fullName evidence="1">Uncharacterized protein</fullName>
    </submittedName>
</protein>
<dbReference type="Proteomes" id="UP000050277">
    <property type="component" value="Unassembled WGS sequence"/>
</dbReference>
<organism evidence="1 2">
    <name type="scientific">Herpetosiphon geysericola</name>
    <dbReference type="NCBI Taxonomy" id="70996"/>
    <lineage>
        <taxon>Bacteria</taxon>
        <taxon>Bacillati</taxon>
        <taxon>Chloroflexota</taxon>
        <taxon>Chloroflexia</taxon>
        <taxon>Herpetosiphonales</taxon>
        <taxon>Herpetosiphonaceae</taxon>
        <taxon>Herpetosiphon</taxon>
    </lineage>
</organism>
<dbReference type="AlphaFoldDB" id="A0A0P6XIM9"/>
<gene>
    <name evidence="1" type="ORF">SE18_25780</name>
</gene>
<dbReference type="EMBL" id="LGKP01000042">
    <property type="protein sequence ID" value="KPL79995.1"/>
    <property type="molecule type" value="Genomic_DNA"/>
</dbReference>
<proteinExistence type="predicted"/>
<evidence type="ECO:0000313" key="2">
    <source>
        <dbReference type="Proteomes" id="UP000050277"/>
    </source>
</evidence>
<dbReference type="OrthoDB" id="580846at2"/>
<keyword evidence="2" id="KW-1185">Reference proteome</keyword>
<name>A0A0P6XIM9_9CHLR</name>
<comment type="caution">
    <text evidence="1">The sequence shown here is derived from an EMBL/GenBank/DDBJ whole genome shotgun (WGS) entry which is preliminary data.</text>
</comment>
<evidence type="ECO:0000313" key="1">
    <source>
        <dbReference type="EMBL" id="KPL79995.1"/>
    </source>
</evidence>
<accession>A0A0P6XIM9</accession>
<sequence length="561" mass="64273">MTPTLTSLVDTQRFRQSVVRRLFTNKLPEAIGELLQNAQRAGAKNIYITTHETGFRFQDDGHGLRDTTVFHTLLQIAATHYDDPTVESNQDPMGVGVHALLAHTSIKSITFCSGILRLTIDTHQWWTDEVYASTWAERMEYHPESVQGLSIEVTCTSELVCELRLLFNKDQNYYYTPQIWIDEKKIIPLLPQWAQLDHVLVRTKFEGNTLIIGYKSRIGIWGGGLSCINWYGQLIKTSLNAGGLCFYLHVTSGRPVNPVAPTRASLIQDEALNILHRFIGQKLSNYLFDPLNEAFIQPSWVHDYYLFAPSDAEQVSPYFVARQWPNGMKVESVDDMGPEENLILLRYTDQPRIINSEIMIQHGSDNKGQVYRYGIPSFIPMIGTSYECLCGNRDRLNIQTIWWNPGDRRADSFNEPGIWGLSTNANPPEIWSEVTRAPVYGFNDADCWEVGAVDFMVGCTDPLAFYRHKAWAGFDQHHEDHSYDEIYESYDESRMVYIRQLMGNCISPDCNLFDIQRHMENKSSRIISIHYHYTDGYILPSAITTRNEVGQEKKLSLVGRE</sequence>
<dbReference type="InterPro" id="IPR036890">
    <property type="entry name" value="HATPase_C_sf"/>
</dbReference>
<dbReference type="Gene3D" id="3.30.565.10">
    <property type="entry name" value="Histidine kinase-like ATPase, C-terminal domain"/>
    <property type="match status" value="1"/>
</dbReference>
<dbReference type="RefSeq" id="WP_054537350.1">
    <property type="nucleotide sequence ID" value="NZ_LGKP01000042.1"/>
</dbReference>
<dbReference type="SUPFAM" id="SSF55874">
    <property type="entry name" value="ATPase domain of HSP90 chaperone/DNA topoisomerase II/histidine kinase"/>
    <property type="match status" value="1"/>
</dbReference>
<reference evidence="1 2" key="1">
    <citation type="submission" date="2015-07" db="EMBL/GenBank/DDBJ databases">
        <title>Whole genome sequence of Herpetosiphon geysericola DSM 7119.</title>
        <authorList>
            <person name="Hemp J."/>
            <person name="Ward L.M."/>
            <person name="Pace L.A."/>
            <person name="Fischer W.W."/>
        </authorList>
    </citation>
    <scope>NUCLEOTIDE SEQUENCE [LARGE SCALE GENOMIC DNA]</scope>
    <source>
        <strain evidence="1 2">DSM 7119</strain>
    </source>
</reference>